<feature type="transmembrane region" description="Helical" evidence="6">
    <location>
        <begin position="229"/>
        <end position="249"/>
    </location>
</feature>
<dbReference type="InterPro" id="IPR036259">
    <property type="entry name" value="MFS_trans_sf"/>
</dbReference>
<evidence type="ECO:0000313" key="9">
    <source>
        <dbReference type="Proteomes" id="UP001320420"/>
    </source>
</evidence>
<dbReference type="EMBL" id="JAKJXP020000176">
    <property type="protein sequence ID" value="KAK7739829.1"/>
    <property type="molecule type" value="Genomic_DNA"/>
</dbReference>
<feature type="transmembrane region" description="Helical" evidence="6">
    <location>
        <begin position="199"/>
        <end position="223"/>
    </location>
</feature>
<dbReference type="Gene3D" id="1.20.1250.20">
    <property type="entry name" value="MFS general substrate transporter like domains"/>
    <property type="match status" value="1"/>
</dbReference>
<feature type="transmembrane region" description="Helical" evidence="6">
    <location>
        <begin position="453"/>
        <end position="475"/>
    </location>
</feature>
<evidence type="ECO:0000256" key="2">
    <source>
        <dbReference type="ARBA" id="ARBA00022692"/>
    </source>
</evidence>
<evidence type="ECO:0000259" key="7">
    <source>
        <dbReference type="PROSITE" id="PS50850"/>
    </source>
</evidence>
<evidence type="ECO:0000256" key="3">
    <source>
        <dbReference type="ARBA" id="ARBA00022989"/>
    </source>
</evidence>
<feature type="domain" description="Major facilitator superfamily (MFS) profile" evidence="7">
    <location>
        <begin position="76"/>
        <end position="602"/>
    </location>
</feature>
<dbReference type="PROSITE" id="PS50850">
    <property type="entry name" value="MFS"/>
    <property type="match status" value="1"/>
</dbReference>
<dbReference type="InterPro" id="IPR020846">
    <property type="entry name" value="MFS_dom"/>
</dbReference>
<feature type="region of interest" description="Disordered" evidence="5">
    <location>
        <begin position="1"/>
        <end position="65"/>
    </location>
</feature>
<dbReference type="Proteomes" id="UP001320420">
    <property type="component" value="Unassembled WGS sequence"/>
</dbReference>
<feature type="transmembrane region" description="Helical" evidence="6">
    <location>
        <begin position="399"/>
        <end position="423"/>
    </location>
</feature>
<feature type="transmembrane region" description="Helical" evidence="6">
    <location>
        <begin position="329"/>
        <end position="350"/>
    </location>
</feature>
<gene>
    <name evidence="8" type="ORF">SLS62_011198</name>
</gene>
<feature type="transmembrane region" description="Helical" evidence="6">
    <location>
        <begin position="140"/>
        <end position="160"/>
    </location>
</feature>
<feature type="transmembrane region" description="Helical" evidence="6">
    <location>
        <begin position="299"/>
        <end position="317"/>
    </location>
</feature>
<name>A0AAN9YEX7_9PEZI</name>
<keyword evidence="4 6" id="KW-0472">Membrane</keyword>
<proteinExistence type="predicted"/>
<comment type="caution">
    <text evidence="8">The sequence shown here is derived from an EMBL/GenBank/DDBJ whole genome shotgun (WGS) entry which is preliminary data.</text>
</comment>
<feature type="compositionally biased region" description="Basic and acidic residues" evidence="5">
    <location>
        <begin position="613"/>
        <end position="631"/>
    </location>
</feature>
<dbReference type="InterPro" id="IPR011701">
    <property type="entry name" value="MFS"/>
</dbReference>
<reference evidence="8 9" key="1">
    <citation type="submission" date="2024-02" db="EMBL/GenBank/DDBJ databases">
        <title>De novo assembly and annotation of 12 fungi associated with fruit tree decline syndrome in Ontario, Canada.</title>
        <authorList>
            <person name="Sulman M."/>
            <person name="Ellouze W."/>
            <person name="Ilyukhin E."/>
        </authorList>
    </citation>
    <scope>NUCLEOTIDE SEQUENCE [LARGE SCALE GENOMIC DNA]</scope>
    <source>
        <strain evidence="8 9">M11/M66-122</strain>
    </source>
</reference>
<feature type="transmembrane region" description="Helical" evidence="6">
    <location>
        <begin position="487"/>
        <end position="513"/>
    </location>
</feature>
<feature type="transmembrane region" description="Helical" evidence="6">
    <location>
        <begin position="73"/>
        <end position="93"/>
    </location>
</feature>
<sequence>MGQDDTGTREPSFLDDVASATEETPLIRSGASSSRPLSDDGATAASSEIYRDVEDRDRDESDVPNQKVGPGRAFAIVFSVYLLLFLQACNMSGMTMAQSVIAAELDAYEDASWFTSSFMIAVSSCAPLAGRLASIFSPRAMMLASSLIFATGCLVTSQAHSFSAFILGRVITGTGAAAFMVLSFILILELTTKRRRGLFIGMVNAGFTTGVSLGAVVFGALISSTGWRALFYVQVPLSIIAGLGVFLSIPKSFTSGQANEDDDKYTLVEKLKRIDYLGAILLTSTIVLFLYGLSAASSISALPLVLSLASLLLFVLVEYRVAADPVVPLAVLGSRGALLSCAAQLGLMAARWTVLFYAPVFALAVWGLAPAAAGSVLVPTNLGFGLGGLAVGWLHVRRAGSFWLASLASVALFAASLLVLGVVSSPDVVVPSSSSSASASASASSSWPAHMTVLYIVVLFANGLCTGAALNYTLAHVLHLTPPRTHYMAASLVGTFRGFAGSFGSAIGGGIFARTLRASLEAGFRAVDGDAGEDDGERRRALIRKLLGSPALVHGGGGDGGLSSREREVAVAGYAHAVSVVFLSAVALSVVVLVVQAGTGWKAAPAEEAETPAPDRDREGSAGEDPVRNDVGDSAACGDASER</sequence>
<evidence type="ECO:0000256" key="6">
    <source>
        <dbReference type="SAM" id="Phobius"/>
    </source>
</evidence>
<comment type="subcellular location">
    <subcellularLocation>
        <location evidence="1">Membrane</location>
        <topology evidence="1">Multi-pass membrane protein</topology>
    </subcellularLocation>
</comment>
<protein>
    <recommendedName>
        <fullName evidence="7">Major facilitator superfamily (MFS) profile domain-containing protein</fullName>
    </recommendedName>
</protein>
<dbReference type="PANTHER" id="PTHR23501:SF6">
    <property type="entry name" value="MULTIDRUG TRANSPORTER, PUTATIVE (AFU_ORTHOLOGUE AFUA_3G14560)-RELATED"/>
    <property type="match status" value="1"/>
</dbReference>
<dbReference type="AlphaFoldDB" id="A0AAN9YEX7"/>
<evidence type="ECO:0000256" key="4">
    <source>
        <dbReference type="ARBA" id="ARBA00023136"/>
    </source>
</evidence>
<feature type="transmembrane region" description="Helical" evidence="6">
    <location>
        <begin position="274"/>
        <end position="293"/>
    </location>
</feature>
<accession>A0AAN9YEX7</accession>
<feature type="transmembrane region" description="Helical" evidence="6">
    <location>
        <begin position="166"/>
        <end position="187"/>
    </location>
</feature>
<evidence type="ECO:0000313" key="8">
    <source>
        <dbReference type="EMBL" id="KAK7739829.1"/>
    </source>
</evidence>
<evidence type="ECO:0000256" key="5">
    <source>
        <dbReference type="SAM" id="MobiDB-lite"/>
    </source>
</evidence>
<feature type="compositionally biased region" description="Basic and acidic residues" evidence="5">
    <location>
        <begin position="49"/>
        <end position="61"/>
    </location>
</feature>
<feature type="transmembrane region" description="Helical" evidence="6">
    <location>
        <begin position="574"/>
        <end position="595"/>
    </location>
</feature>
<dbReference type="PANTHER" id="PTHR23501">
    <property type="entry name" value="MAJOR FACILITATOR SUPERFAMILY"/>
    <property type="match status" value="1"/>
</dbReference>
<feature type="transmembrane region" description="Helical" evidence="6">
    <location>
        <begin position="113"/>
        <end position="133"/>
    </location>
</feature>
<keyword evidence="9" id="KW-1185">Reference proteome</keyword>
<dbReference type="SUPFAM" id="SSF103473">
    <property type="entry name" value="MFS general substrate transporter"/>
    <property type="match status" value="1"/>
</dbReference>
<keyword evidence="2 6" id="KW-0812">Transmembrane</keyword>
<dbReference type="GO" id="GO:0000329">
    <property type="term" value="C:fungal-type vacuole membrane"/>
    <property type="evidence" value="ECO:0007669"/>
    <property type="project" value="TreeGrafter"/>
</dbReference>
<feature type="region of interest" description="Disordered" evidence="5">
    <location>
        <begin position="603"/>
        <end position="643"/>
    </location>
</feature>
<keyword evidence="3 6" id="KW-1133">Transmembrane helix</keyword>
<evidence type="ECO:0000256" key="1">
    <source>
        <dbReference type="ARBA" id="ARBA00004141"/>
    </source>
</evidence>
<dbReference type="Pfam" id="PF07690">
    <property type="entry name" value="MFS_1"/>
    <property type="match status" value="1"/>
</dbReference>
<organism evidence="8 9">
    <name type="scientific">Diatrype stigma</name>
    <dbReference type="NCBI Taxonomy" id="117547"/>
    <lineage>
        <taxon>Eukaryota</taxon>
        <taxon>Fungi</taxon>
        <taxon>Dikarya</taxon>
        <taxon>Ascomycota</taxon>
        <taxon>Pezizomycotina</taxon>
        <taxon>Sordariomycetes</taxon>
        <taxon>Xylariomycetidae</taxon>
        <taxon>Xylariales</taxon>
        <taxon>Diatrypaceae</taxon>
        <taxon>Diatrype</taxon>
    </lineage>
</organism>
<dbReference type="GO" id="GO:0015174">
    <property type="term" value="F:basic amino acid transmembrane transporter activity"/>
    <property type="evidence" value="ECO:0007669"/>
    <property type="project" value="TreeGrafter"/>
</dbReference>